<dbReference type="Pfam" id="PF07486">
    <property type="entry name" value="Hydrolase_2"/>
    <property type="match status" value="1"/>
</dbReference>
<protein>
    <submittedName>
        <fullName evidence="2">Spore cortex-lytic enzyme</fullName>
    </submittedName>
</protein>
<dbReference type="PANTHER" id="PTHR33734:SF22">
    <property type="entry name" value="MEMBRANE-BOUND LYTIC MUREIN TRANSGLYCOSYLASE D"/>
    <property type="match status" value="1"/>
</dbReference>
<evidence type="ECO:0000259" key="1">
    <source>
        <dbReference type="PROSITE" id="PS51782"/>
    </source>
</evidence>
<evidence type="ECO:0000313" key="2">
    <source>
        <dbReference type="EMBL" id="KYH33824.1"/>
    </source>
</evidence>
<dbReference type="InterPro" id="IPR042047">
    <property type="entry name" value="SleB_dom1"/>
</dbReference>
<dbReference type="PATRIC" id="fig|1122241.3.peg.570"/>
<dbReference type="InterPro" id="IPR011105">
    <property type="entry name" value="Cell_wall_hydrolase_SleB"/>
</dbReference>
<dbReference type="PROSITE" id="PS51782">
    <property type="entry name" value="LYSM"/>
    <property type="match status" value="2"/>
</dbReference>
<sequence>MTGLEIEVKSKELMAISRVIYASLRLFCLASFLLIGISAFAGTAAAATYTVQPGDTLYLIGQRYGTSAWELQQANNLSSTWIYPGQTLWVPDQGGSTYVVQPGDTLFLIGQRYGLSYQQIMAANNLTSDVIYPGQVLRIPAGSYQPAASRGTSINYSASDLDLLAHLVYGEARGEPYAGQVAVAAVAINRTRDGRFPRTIAGVIYDPDAFTSVNDGQFYLTPNATAYQAAREALRGYDPSGGALFFWNPALVPPYSWVWTRTIITQIGNHVFAR</sequence>
<gene>
    <name evidence="2" type="primary">sleB_1</name>
    <name evidence="2" type="ORF">MOMUL_05400</name>
</gene>
<dbReference type="InterPro" id="IPR018392">
    <property type="entry name" value="LysM"/>
</dbReference>
<dbReference type="Pfam" id="PF01476">
    <property type="entry name" value="LysM"/>
    <property type="match status" value="2"/>
</dbReference>
<dbReference type="Gene3D" id="6.20.240.60">
    <property type="match status" value="1"/>
</dbReference>
<dbReference type="GO" id="GO:0016787">
    <property type="term" value="F:hydrolase activity"/>
    <property type="evidence" value="ECO:0007669"/>
    <property type="project" value="InterPro"/>
</dbReference>
<dbReference type="Gene3D" id="3.10.350.10">
    <property type="entry name" value="LysM domain"/>
    <property type="match status" value="2"/>
</dbReference>
<organism evidence="2 3">
    <name type="scientific">Moorella mulderi DSM 14980</name>
    <dbReference type="NCBI Taxonomy" id="1122241"/>
    <lineage>
        <taxon>Bacteria</taxon>
        <taxon>Bacillati</taxon>
        <taxon>Bacillota</taxon>
        <taxon>Clostridia</taxon>
        <taxon>Neomoorellales</taxon>
        <taxon>Neomoorellaceae</taxon>
        <taxon>Neomoorella</taxon>
    </lineage>
</organism>
<feature type="domain" description="LysM" evidence="1">
    <location>
        <begin position="96"/>
        <end position="139"/>
    </location>
</feature>
<accession>A0A151B1M8</accession>
<reference evidence="2 3" key="1">
    <citation type="submission" date="2016-02" db="EMBL/GenBank/DDBJ databases">
        <title>Genome sequence of Moorella mulderi DSM 14980.</title>
        <authorList>
            <person name="Poehlein A."/>
            <person name="Daniel R."/>
        </authorList>
    </citation>
    <scope>NUCLEOTIDE SEQUENCE [LARGE SCALE GENOMIC DNA]</scope>
    <source>
        <strain evidence="2 3">DSM 14980</strain>
    </source>
</reference>
<dbReference type="CDD" id="cd00118">
    <property type="entry name" value="LysM"/>
    <property type="match status" value="2"/>
</dbReference>
<dbReference type="PANTHER" id="PTHR33734">
    <property type="entry name" value="LYSM DOMAIN-CONTAINING GPI-ANCHORED PROTEIN 2"/>
    <property type="match status" value="1"/>
</dbReference>
<evidence type="ECO:0000313" key="3">
    <source>
        <dbReference type="Proteomes" id="UP000075670"/>
    </source>
</evidence>
<dbReference type="GO" id="GO:0008932">
    <property type="term" value="F:lytic endotransglycosylase activity"/>
    <property type="evidence" value="ECO:0007669"/>
    <property type="project" value="TreeGrafter"/>
</dbReference>
<dbReference type="EMBL" id="LTBC01000001">
    <property type="protein sequence ID" value="KYH33824.1"/>
    <property type="molecule type" value="Genomic_DNA"/>
</dbReference>
<feature type="domain" description="LysM" evidence="1">
    <location>
        <begin position="47"/>
        <end position="90"/>
    </location>
</feature>
<dbReference type="SMART" id="SM00257">
    <property type="entry name" value="LysM"/>
    <property type="match status" value="2"/>
</dbReference>
<keyword evidence="3" id="KW-1185">Reference proteome</keyword>
<proteinExistence type="predicted"/>
<dbReference type="Proteomes" id="UP000075670">
    <property type="component" value="Unassembled WGS sequence"/>
</dbReference>
<name>A0A151B1M8_9FIRM</name>
<dbReference type="AlphaFoldDB" id="A0A151B1M8"/>
<comment type="caution">
    <text evidence="2">The sequence shown here is derived from an EMBL/GenBank/DDBJ whole genome shotgun (WGS) entry which is preliminary data.</text>
</comment>
<dbReference type="Gene3D" id="1.10.10.2520">
    <property type="entry name" value="Cell wall hydrolase SleB, domain 1"/>
    <property type="match status" value="1"/>
</dbReference>
<dbReference type="InterPro" id="IPR036779">
    <property type="entry name" value="LysM_dom_sf"/>
</dbReference>
<dbReference type="SUPFAM" id="SSF54106">
    <property type="entry name" value="LysM domain"/>
    <property type="match status" value="2"/>
</dbReference>